<evidence type="ECO:0000313" key="2">
    <source>
        <dbReference type="EMBL" id="TKR61317.1"/>
    </source>
</evidence>
<gene>
    <name evidence="2" type="ORF">L596_028438</name>
</gene>
<dbReference type="EMBL" id="AZBU02000011">
    <property type="protein sequence ID" value="TKR61317.1"/>
    <property type="molecule type" value="Genomic_DNA"/>
</dbReference>
<protein>
    <submittedName>
        <fullName evidence="2">Uncharacterized protein</fullName>
    </submittedName>
</protein>
<evidence type="ECO:0000313" key="3">
    <source>
        <dbReference type="Proteomes" id="UP000298663"/>
    </source>
</evidence>
<dbReference type="Proteomes" id="UP000298663">
    <property type="component" value="Unassembled WGS sequence"/>
</dbReference>
<evidence type="ECO:0000256" key="1">
    <source>
        <dbReference type="SAM" id="MobiDB-lite"/>
    </source>
</evidence>
<accession>A0A4U5LYI4</accession>
<keyword evidence="3" id="KW-1185">Reference proteome</keyword>
<feature type="region of interest" description="Disordered" evidence="1">
    <location>
        <begin position="61"/>
        <end position="91"/>
    </location>
</feature>
<reference evidence="2 3" key="1">
    <citation type="journal article" date="2015" name="Genome Biol.">
        <title>Comparative genomics of Steinernema reveals deeply conserved gene regulatory networks.</title>
        <authorList>
            <person name="Dillman A.R."/>
            <person name="Macchietto M."/>
            <person name="Porter C.F."/>
            <person name="Rogers A."/>
            <person name="Williams B."/>
            <person name="Antoshechkin I."/>
            <person name="Lee M.M."/>
            <person name="Goodwin Z."/>
            <person name="Lu X."/>
            <person name="Lewis E.E."/>
            <person name="Goodrich-Blair H."/>
            <person name="Stock S.P."/>
            <person name="Adams B.J."/>
            <person name="Sternberg P.W."/>
            <person name="Mortazavi A."/>
        </authorList>
    </citation>
    <scope>NUCLEOTIDE SEQUENCE [LARGE SCALE GENOMIC DNA]</scope>
    <source>
        <strain evidence="2 3">ALL</strain>
    </source>
</reference>
<organism evidence="2 3">
    <name type="scientific">Steinernema carpocapsae</name>
    <name type="common">Entomopathogenic nematode</name>
    <dbReference type="NCBI Taxonomy" id="34508"/>
    <lineage>
        <taxon>Eukaryota</taxon>
        <taxon>Metazoa</taxon>
        <taxon>Ecdysozoa</taxon>
        <taxon>Nematoda</taxon>
        <taxon>Chromadorea</taxon>
        <taxon>Rhabditida</taxon>
        <taxon>Tylenchina</taxon>
        <taxon>Panagrolaimomorpha</taxon>
        <taxon>Strongyloidoidea</taxon>
        <taxon>Steinernematidae</taxon>
        <taxon>Steinernema</taxon>
    </lineage>
</organism>
<dbReference type="AlphaFoldDB" id="A0A4U5LYI4"/>
<sequence>MFVWKVAPKRFPHMGHRAQFIRRRRHVPSFNDVAEISEDAEIRIMAAEEDRQEEMAYFVKQESNTPSPERELACEDPVSVTSNEDDMSDKDDEAEVFQDEDLDFRWNHSGEGDLFEPERKKRRTSTMSIGEMSFLSSSGWDLSDQKPRCMVSFYRDKNLQLKKIVDIKPENPPTLIEVAKDLCNEVNPDRKERIVAAFLKLDRCFNEFVHLKSNEKIIPGAKYQVLYENSDEKLSCFSHRIEVRKAAPKSTSKFKACIIM</sequence>
<proteinExistence type="predicted"/>
<name>A0A4U5LYI4_STECR</name>
<reference evidence="2 3" key="2">
    <citation type="journal article" date="2019" name="G3 (Bethesda)">
        <title>Hybrid Assembly of the Genome of the Entomopathogenic Nematode Steinernema carpocapsae Identifies the X-Chromosome.</title>
        <authorList>
            <person name="Serra L."/>
            <person name="Macchietto M."/>
            <person name="Macias-Munoz A."/>
            <person name="McGill C.J."/>
            <person name="Rodriguez I.M."/>
            <person name="Rodriguez B."/>
            <person name="Murad R."/>
            <person name="Mortazavi A."/>
        </authorList>
    </citation>
    <scope>NUCLEOTIDE SEQUENCE [LARGE SCALE GENOMIC DNA]</scope>
    <source>
        <strain evidence="2 3">ALL</strain>
    </source>
</reference>
<comment type="caution">
    <text evidence="2">The sequence shown here is derived from an EMBL/GenBank/DDBJ whole genome shotgun (WGS) entry which is preliminary data.</text>
</comment>